<feature type="binding site" evidence="18">
    <location>
        <position position="159"/>
    </location>
    <ligand>
        <name>(6S)-NADPHX</name>
        <dbReference type="ChEBI" id="CHEBI:64076"/>
    </ligand>
</feature>
<keyword evidence="9 18" id="KW-0630">Potassium</keyword>
<comment type="function">
    <text evidence="17">Catalyzes the dehydration of the S-form of NAD(P)HX at the expense of ADP, which is converted to AMP. Together with NAD(P)HX epimerase, which catalyzes the epimerization of the S- and R-forms, the enzyme allows the repair of both epimers of NAD(P)HX, a damaged form of NAD(P)H that is a result of enzymatic or heat-dependent hydration.</text>
</comment>
<evidence type="ECO:0000256" key="14">
    <source>
        <dbReference type="ARBA" id="ARBA00025153"/>
    </source>
</evidence>
<dbReference type="EMBL" id="AJJU01000005">
    <property type="protein sequence ID" value="EID75361.1"/>
    <property type="molecule type" value="Genomic_DNA"/>
</dbReference>
<sequence length="512" mass="56265">MKILNASALRMADELTIEKQHLSSWELMERASKQVFNWLHGRLQGAPVTIHVFCGVGNNGGDGLAVARLLAQHGYTIEVYIVSFSDQRSKDFITNLTGIKNMKIWPKAIHTEEDFPELTPNDIVIDAIFGIGLNRAPKDWVASLLMHINGSGSFVLSIDIPSGLFMDRVPEDPKAVIVAHQVLSFQTPKLVFFLPQTGIYVKNWEVLDIGLDLEYLASVETTSFYVDKNMARGLYKVRDKFSHKGTYGHVLMVGGSYGKIGSMVLSSEAALNSGAGLVTSFLPSCGYTIMQTAMPEVMVITDANEKKITQVEYDFTPSSVGIGMGMGTAAETVRAFSEFLTKISFPIVIDADALNILASHPELLRSVPENSVLTPHPKELERLVGEWKNDFEKLKKVREFSKRYKVIVVIKGAHTITIFQKERFINSTGNPGMATAGSGDALTGIIAGLMAQKYSPLEAAVFGVYLHGLAGDLSVGKNGWEALTATEIIDFIGDAYLYLFQSENETIQDEDH</sequence>
<comment type="caution">
    <text evidence="22">The sequence shown here is derived from an EMBL/GenBank/DDBJ whole genome shotgun (WGS) entry which is preliminary data.</text>
</comment>
<keyword evidence="22" id="KW-0418">Kinase</keyword>
<evidence type="ECO:0000256" key="16">
    <source>
        <dbReference type="ARBA" id="ARBA00049209"/>
    </source>
</evidence>
<dbReference type="InterPro" id="IPR036652">
    <property type="entry name" value="YjeF_N_dom_sf"/>
</dbReference>
<dbReference type="InterPro" id="IPR030677">
    <property type="entry name" value="Nnr"/>
</dbReference>
<evidence type="ECO:0000256" key="7">
    <source>
        <dbReference type="ARBA" id="ARBA00022840"/>
    </source>
</evidence>
<keyword evidence="23" id="KW-1185">Reference proteome</keyword>
<dbReference type="EC" id="4.2.1.136" evidence="19"/>
<dbReference type="STRING" id="946077.W5A_06351"/>
<feature type="binding site" evidence="18">
    <location>
        <begin position="130"/>
        <end position="136"/>
    </location>
    <ligand>
        <name>(6S)-NADPHX</name>
        <dbReference type="ChEBI" id="CHEBI:64076"/>
    </ligand>
</feature>
<proteinExistence type="inferred from homology"/>
<evidence type="ECO:0000313" key="22">
    <source>
        <dbReference type="EMBL" id="EID75361.1"/>
    </source>
</evidence>
<evidence type="ECO:0000256" key="15">
    <source>
        <dbReference type="ARBA" id="ARBA00048238"/>
    </source>
</evidence>
<feature type="binding site" evidence="17">
    <location>
        <position position="376"/>
    </location>
    <ligand>
        <name>(6S)-NADPHX</name>
        <dbReference type="ChEBI" id="CHEBI:64076"/>
    </ligand>
</feature>
<evidence type="ECO:0000313" key="23">
    <source>
        <dbReference type="Proteomes" id="UP000005938"/>
    </source>
</evidence>
<feature type="binding site" evidence="17">
    <location>
        <position position="440"/>
    </location>
    <ligand>
        <name>(6S)-NADPHX</name>
        <dbReference type="ChEBI" id="CHEBI:64076"/>
    </ligand>
</feature>
<feature type="binding site" evidence="18">
    <location>
        <position position="126"/>
    </location>
    <ligand>
        <name>K(+)</name>
        <dbReference type="ChEBI" id="CHEBI:29103"/>
    </ligand>
</feature>
<feature type="binding site" evidence="18">
    <location>
        <begin position="58"/>
        <end position="62"/>
    </location>
    <ligand>
        <name>(6S)-NADPHX</name>
        <dbReference type="ChEBI" id="CHEBI:64076"/>
    </ligand>
</feature>
<keyword evidence="8 17" id="KW-0521">NADP</keyword>
<dbReference type="NCBIfam" id="TIGR00196">
    <property type="entry name" value="yjeF_cterm"/>
    <property type="match status" value="1"/>
</dbReference>
<keyword evidence="22" id="KW-0808">Transferase</keyword>
<evidence type="ECO:0000256" key="11">
    <source>
        <dbReference type="ARBA" id="ARBA00023235"/>
    </source>
</evidence>
<dbReference type="NCBIfam" id="TIGR00197">
    <property type="entry name" value="yjeF_nterm"/>
    <property type="match status" value="1"/>
</dbReference>
<accession>I0WG45</accession>
<comment type="caution">
    <text evidence="17">Lacks conserved residue(s) required for the propagation of feature annotation.</text>
</comment>
<comment type="function">
    <text evidence="14 19">Bifunctional enzyme that catalyzes the epimerization of the S- and R-forms of NAD(P)HX and the dehydration of the S-form of NAD(P)HX at the expense of ADP, which is converted to AMP. This allows the repair of both epimers of NAD(P)HX, a damaged form of NAD(P)H that is a result of enzymatic or heat-dependent hydration.</text>
</comment>
<keyword evidence="6 17" id="KW-0547">Nucleotide-binding</keyword>
<dbReference type="PIRSF" id="PIRSF017184">
    <property type="entry name" value="Nnr"/>
    <property type="match status" value="1"/>
</dbReference>
<dbReference type="GO" id="GO:0052856">
    <property type="term" value="F:NAD(P)HX epimerase activity"/>
    <property type="evidence" value="ECO:0007669"/>
    <property type="project" value="UniProtKB-UniRule"/>
</dbReference>
<keyword evidence="11 18" id="KW-0413">Isomerase</keyword>
<dbReference type="eggNOG" id="COG0063">
    <property type="taxonomic scope" value="Bacteria"/>
</dbReference>
<dbReference type="Proteomes" id="UP000005938">
    <property type="component" value="Unassembled WGS sequence"/>
</dbReference>
<evidence type="ECO:0000256" key="3">
    <source>
        <dbReference type="ARBA" id="ARBA00006001"/>
    </source>
</evidence>
<dbReference type="PROSITE" id="PS51385">
    <property type="entry name" value="YJEF_N"/>
    <property type="match status" value="1"/>
</dbReference>
<evidence type="ECO:0000256" key="17">
    <source>
        <dbReference type="HAMAP-Rule" id="MF_01965"/>
    </source>
</evidence>
<comment type="catalytic activity">
    <reaction evidence="2 18 19">
        <text>(6R)-NADPHX = (6S)-NADPHX</text>
        <dbReference type="Rhea" id="RHEA:32227"/>
        <dbReference type="ChEBI" id="CHEBI:64076"/>
        <dbReference type="ChEBI" id="CHEBI:64077"/>
        <dbReference type="EC" id="5.1.99.6"/>
    </reaction>
</comment>
<keyword evidence="5 18" id="KW-0479">Metal-binding</keyword>
<feature type="binding site" evidence="18">
    <location>
        <position position="162"/>
    </location>
    <ligand>
        <name>K(+)</name>
        <dbReference type="ChEBI" id="CHEBI:29103"/>
    </ligand>
</feature>
<dbReference type="SUPFAM" id="SSF64153">
    <property type="entry name" value="YjeF N-terminal domain-like"/>
    <property type="match status" value="1"/>
</dbReference>
<comment type="similarity">
    <text evidence="18">Belongs to the NnrE/AIBP family.</text>
</comment>
<evidence type="ECO:0000256" key="13">
    <source>
        <dbReference type="ARBA" id="ARBA00023268"/>
    </source>
</evidence>
<comment type="similarity">
    <text evidence="3 19">In the N-terminal section; belongs to the NnrE/AIBP family.</text>
</comment>
<evidence type="ECO:0000256" key="4">
    <source>
        <dbReference type="ARBA" id="ARBA00009524"/>
    </source>
</evidence>
<evidence type="ECO:0000256" key="10">
    <source>
        <dbReference type="ARBA" id="ARBA00023027"/>
    </source>
</evidence>
<dbReference type="RefSeq" id="WP_008238586.1">
    <property type="nucleotide sequence ID" value="NZ_AJJU01000005.1"/>
</dbReference>
<dbReference type="PATRIC" id="fig|946077.3.peg.1284"/>
<evidence type="ECO:0000256" key="12">
    <source>
        <dbReference type="ARBA" id="ARBA00023239"/>
    </source>
</evidence>
<dbReference type="PANTHER" id="PTHR12592:SF0">
    <property type="entry name" value="ATP-DEPENDENT (S)-NAD(P)H-HYDRATE DEHYDRATASE"/>
    <property type="match status" value="1"/>
</dbReference>
<organism evidence="22 23">
    <name type="scientific">Imtechella halotolerans K1</name>
    <dbReference type="NCBI Taxonomy" id="946077"/>
    <lineage>
        <taxon>Bacteria</taxon>
        <taxon>Pseudomonadati</taxon>
        <taxon>Bacteroidota</taxon>
        <taxon>Flavobacteriia</taxon>
        <taxon>Flavobacteriales</taxon>
        <taxon>Flavobacteriaceae</taxon>
        <taxon>Imtechella</taxon>
    </lineage>
</organism>
<comment type="subunit">
    <text evidence="17">Homotetramer.</text>
</comment>
<feature type="domain" description="YjeF N-terminal" evidence="21">
    <location>
        <begin position="9"/>
        <end position="217"/>
    </location>
</feature>
<comment type="cofactor">
    <cofactor evidence="18 19">
        <name>K(+)</name>
        <dbReference type="ChEBI" id="CHEBI:29103"/>
    </cofactor>
    <text evidence="18 19">Binds 1 potassium ion per subunit.</text>
</comment>
<comment type="similarity">
    <text evidence="4 19">In the C-terminal section; belongs to the NnrD/CARKD family.</text>
</comment>
<gene>
    <name evidence="17" type="primary">nnrD</name>
    <name evidence="18" type="synonym">nnrE</name>
    <name evidence="22" type="ORF">W5A_06351</name>
</gene>
<reference evidence="22 23" key="1">
    <citation type="journal article" date="2012" name="J. Bacteriol.">
        <title>Genome Sequence of the Halotolerant Bacterium Imtechella halotolerans K1T.</title>
        <authorList>
            <person name="Kumar S."/>
            <person name="Vikram S."/>
            <person name="Subramanian S."/>
            <person name="Raghava G.P."/>
            <person name="Pinnaka A.K."/>
        </authorList>
    </citation>
    <scope>NUCLEOTIDE SEQUENCE [LARGE SCALE GENOMIC DNA]</scope>
    <source>
        <strain evidence="22 23">K1</strain>
    </source>
</reference>
<dbReference type="Pfam" id="PF01256">
    <property type="entry name" value="Carb_kinase"/>
    <property type="match status" value="1"/>
</dbReference>
<dbReference type="InterPro" id="IPR000631">
    <property type="entry name" value="CARKD"/>
</dbReference>
<dbReference type="CDD" id="cd01171">
    <property type="entry name" value="YXKO-related"/>
    <property type="match status" value="1"/>
</dbReference>
<dbReference type="Gene3D" id="3.40.50.10260">
    <property type="entry name" value="YjeF N-terminal domain"/>
    <property type="match status" value="1"/>
</dbReference>
<keyword evidence="12 17" id="KW-0456">Lyase</keyword>
<keyword evidence="10 17" id="KW-0520">NAD</keyword>
<feature type="domain" description="YjeF C-terminal" evidence="20">
    <location>
        <begin position="227"/>
        <end position="499"/>
    </location>
</feature>
<evidence type="ECO:0000259" key="21">
    <source>
        <dbReference type="PROSITE" id="PS51385"/>
    </source>
</evidence>
<evidence type="ECO:0000256" key="9">
    <source>
        <dbReference type="ARBA" id="ARBA00022958"/>
    </source>
</evidence>
<dbReference type="GO" id="GO:0016301">
    <property type="term" value="F:kinase activity"/>
    <property type="evidence" value="ECO:0007669"/>
    <property type="project" value="UniProtKB-KW"/>
</dbReference>
<feature type="binding site" evidence="18">
    <location>
        <position position="59"/>
    </location>
    <ligand>
        <name>K(+)</name>
        <dbReference type="ChEBI" id="CHEBI:29103"/>
    </ligand>
</feature>
<feature type="binding site" evidence="17">
    <location>
        <position position="325"/>
    </location>
    <ligand>
        <name>(6S)-NADPHX</name>
        <dbReference type="ChEBI" id="CHEBI:64076"/>
    </ligand>
</feature>
<dbReference type="GO" id="GO:0046872">
    <property type="term" value="F:metal ion binding"/>
    <property type="evidence" value="ECO:0007669"/>
    <property type="project" value="UniProtKB-UniRule"/>
</dbReference>
<evidence type="ECO:0000256" key="18">
    <source>
        <dbReference type="HAMAP-Rule" id="MF_01966"/>
    </source>
</evidence>
<name>I0WG45_9FLAO</name>
<dbReference type="GO" id="GO:0046496">
    <property type="term" value="P:nicotinamide nucleotide metabolic process"/>
    <property type="evidence" value="ECO:0007669"/>
    <property type="project" value="UniProtKB-UniRule"/>
</dbReference>
<dbReference type="HAMAP" id="MF_01965">
    <property type="entry name" value="NADHX_dehydratase"/>
    <property type="match status" value="1"/>
</dbReference>
<dbReference type="PROSITE" id="PS51383">
    <property type="entry name" value="YJEF_C_3"/>
    <property type="match status" value="1"/>
</dbReference>
<dbReference type="Gene3D" id="3.40.1190.20">
    <property type="match status" value="1"/>
</dbReference>
<comment type="similarity">
    <text evidence="17">Belongs to the NnrD/CARKD family.</text>
</comment>
<evidence type="ECO:0000256" key="6">
    <source>
        <dbReference type="ARBA" id="ARBA00022741"/>
    </source>
</evidence>
<comment type="cofactor">
    <cofactor evidence="17">
        <name>Mg(2+)</name>
        <dbReference type="ChEBI" id="CHEBI:18420"/>
    </cofactor>
</comment>
<dbReference type="GO" id="GO:0005524">
    <property type="term" value="F:ATP binding"/>
    <property type="evidence" value="ECO:0007669"/>
    <property type="project" value="UniProtKB-UniRule"/>
</dbReference>
<evidence type="ECO:0000256" key="5">
    <source>
        <dbReference type="ARBA" id="ARBA00022723"/>
    </source>
</evidence>
<dbReference type="HAMAP" id="MF_01966">
    <property type="entry name" value="NADHX_epimerase"/>
    <property type="match status" value="1"/>
</dbReference>
<feature type="binding site" evidence="17">
    <location>
        <begin position="411"/>
        <end position="415"/>
    </location>
    <ligand>
        <name>AMP</name>
        <dbReference type="ChEBI" id="CHEBI:456215"/>
    </ligand>
</feature>
<comment type="function">
    <text evidence="18">Catalyzes the epimerization of the S- and R-forms of NAD(P)HX, a damaged form of NAD(P)H that is a result of enzymatic or heat-dependent hydration. This is a prerequisite for the S-specific NAD(P)H-hydrate dehydratase to allow the repair of both epimers of NAD(P)HX.</text>
</comment>
<dbReference type="GO" id="GO:0110051">
    <property type="term" value="P:metabolite repair"/>
    <property type="evidence" value="ECO:0007669"/>
    <property type="project" value="TreeGrafter"/>
</dbReference>
<comment type="catalytic activity">
    <reaction evidence="15 17 19">
        <text>(6S)-NADHX + ADP = AMP + phosphate + NADH + H(+)</text>
        <dbReference type="Rhea" id="RHEA:32223"/>
        <dbReference type="ChEBI" id="CHEBI:15378"/>
        <dbReference type="ChEBI" id="CHEBI:43474"/>
        <dbReference type="ChEBI" id="CHEBI:57945"/>
        <dbReference type="ChEBI" id="CHEBI:64074"/>
        <dbReference type="ChEBI" id="CHEBI:456215"/>
        <dbReference type="ChEBI" id="CHEBI:456216"/>
        <dbReference type="EC" id="4.2.1.136"/>
    </reaction>
</comment>
<dbReference type="InterPro" id="IPR029056">
    <property type="entry name" value="Ribokinase-like"/>
</dbReference>
<dbReference type="Pfam" id="PF03853">
    <property type="entry name" value="YjeF_N"/>
    <property type="match status" value="1"/>
</dbReference>
<dbReference type="AlphaFoldDB" id="I0WG45"/>
<keyword evidence="7 17" id="KW-0067">ATP-binding</keyword>
<evidence type="ECO:0000256" key="2">
    <source>
        <dbReference type="ARBA" id="ARBA00000909"/>
    </source>
</evidence>
<comment type="catalytic activity">
    <reaction evidence="16 17 19">
        <text>(6S)-NADPHX + ADP = AMP + phosphate + NADPH + H(+)</text>
        <dbReference type="Rhea" id="RHEA:32235"/>
        <dbReference type="ChEBI" id="CHEBI:15378"/>
        <dbReference type="ChEBI" id="CHEBI:43474"/>
        <dbReference type="ChEBI" id="CHEBI:57783"/>
        <dbReference type="ChEBI" id="CHEBI:64076"/>
        <dbReference type="ChEBI" id="CHEBI:456215"/>
        <dbReference type="ChEBI" id="CHEBI:456216"/>
        <dbReference type="EC" id="4.2.1.136"/>
    </reaction>
</comment>
<evidence type="ECO:0000256" key="19">
    <source>
        <dbReference type="PIRNR" id="PIRNR017184"/>
    </source>
</evidence>
<dbReference type="SUPFAM" id="SSF53613">
    <property type="entry name" value="Ribokinase-like"/>
    <property type="match status" value="1"/>
</dbReference>
<dbReference type="EC" id="5.1.99.6" evidence="19"/>
<keyword evidence="13" id="KW-0511">Multifunctional enzyme</keyword>
<dbReference type="eggNOG" id="COG0062">
    <property type="taxonomic scope" value="Bacteria"/>
</dbReference>
<evidence type="ECO:0000259" key="20">
    <source>
        <dbReference type="PROSITE" id="PS51383"/>
    </source>
</evidence>
<evidence type="ECO:0000256" key="1">
    <source>
        <dbReference type="ARBA" id="ARBA00000013"/>
    </source>
</evidence>
<dbReference type="PANTHER" id="PTHR12592">
    <property type="entry name" value="ATP-DEPENDENT (S)-NAD(P)H-HYDRATE DEHYDRATASE FAMILY MEMBER"/>
    <property type="match status" value="1"/>
</dbReference>
<feature type="binding site" evidence="17">
    <location>
        <position position="439"/>
    </location>
    <ligand>
        <name>AMP</name>
        <dbReference type="ChEBI" id="CHEBI:456215"/>
    </ligand>
</feature>
<comment type="catalytic activity">
    <reaction evidence="1 18 19">
        <text>(6R)-NADHX = (6S)-NADHX</text>
        <dbReference type="Rhea" id="RHEA:32215"/>
        <dbReference type="ChEBI" id="CHEBI:64074"/>
        <dbReference type="ChEBI" id="CHEBI:64075"/>
        <dbReference type="EC" id="5.1.99.6"/>
    </reaction>
</comment>
<dbReference type="GO" id="GO:0052855">
    <property type="term" value="F:ADP-dependent NAD(P)H-hydrate dehydratase activity"/>
    <property type="evidence" value="ECO:0007669"/>
    <property type="project" value="UniProtKB-UniRule"/>
</dbReference>
<dbReference type="OrthoDB" id="9806925at2"/>
<protein>
    <recommendedName>
        <fullName evidence="19">Bifunctional NAD(P)H-hydrate repair enzyme</fullName>
    </recommendedName>
    <alternativeName>
        <fullName evidence="19">Nicotinamide nucleotide repair protein</fullName>
    </alternativeName>
    <domain>
        <recommendedName>
            <fullName evidence="19">ADP-dependent (S)-NAD(P)H-hydrate dehydratase</fullName>
            <ecNumber evidence="19">4.2.1.136</ecNumber>
        </recommendedName>
        <alternativeName>
            <fullName evidence="19">ADP-dependent NAD(P)HX dehydratase</fullName>
        </alternativeName>
    </domain>
    <domain>
        <recommendedName>
            <fullName evidence="19">NAD(P)H-hydrate epimerase</fullName>
            <ecNumber evidence="19">5.1.99.6</ecNumber>
        </recommendedName>
    </domain>
</protein>
<dbReference type="InterPro" id="IPR004443">
    <property type="entry name" value="YjeF_N_dom"/>
</dbReference>
<evidence type="ECO:0000256" key="8">
    <source>
        <dbReference type="ARBA" id="ARBA00022857"/>
    </source>
</evidence>